<evidence type="ECO:0000256" key="4">
    <source>
        <dbReference type="ARBA" id="ARBA00023008"/>
    </source>
</evidence>
<dbReference type="PANTHER" id="PTHR11709">
    <property type="entry name" value="MULTI-COPPER OXIDASE"/>
    <property type="match status" value="1"/>
</dbReference>
<evidence type="ECO:0000259" key="6">
    <source>
        <dbReference type="Pfam" id="PF00394"/>
    </source>
</evidence>
<evidence type="ECO:0000313" key="9">
    <source>
        <dbReference type="EMBL" id="KNC34195.1"/>
    </source>
</evidence>
<dbReference type="InterPro" id="IPR001117">
    <property type="entry name" value="Cu-oxidase_2nd"/>
</dbReference>
<feature type="signal peptide" evidence="5">
    <location>
        <begin position="1"/>
        <end position="19"/>
    </location>
</feature>
<evidence type="ECO:0000256" key="3">
    <source>
        <dbReference type="ARBA" id="ARBA00023002"/>
    </source>
</evidence>
<proteinExistence type="inferred from homology"/>
<keyword evidence="2" id="KW-0479">Metal-binding</keyword>
<dbReference type="CDD" id="cd13858">
    <property type="entry name" value="CuRO_1_tcLCC2_insect_like"/>
    <property type="match status" value="1"/>
</dbReference>
<dbReference type="CDD" id="cd13884">
    <property type="entry name" value="CuRO_2_tcLCC_insect_like"/>
    <property type="match status" value="1"/>
</dbReference>
<dbReference type="GO" id="GO:0005886">
    <property type="term" value="C:plasma membrane"/>
    <property type="evidence" value="ECO:0007669"/>
    <property type="project" value="TreeGrafter"/>
</dbReference>
<evidence type="ECO:0000256" key="1">
    <source>
        <dbReference type="ARBA" id="ARBA00010609"/>
    </source>
</evidence>
<evidence type="ECO:0000259" key="8">
    <source>
        <dbReference type="Pfam" id="PF07732"/>
    </source>
</evidence>
<dbReference type="AlphaFoldDB" id="A0A0L0CPC6"/>
<dbReference type="CDD" id="cd13905">
    <property type="entry name" value="CuRO_3_tcLLC2_insect_like"/>
    <property type="match status" value="1"/>
</dbReference>
<evidence type="ECO:0000259" key="7">
    <source>
        <dbReference type="Pfam" id="PF07731"/>
    </source>
</evidence>
<feature type="domain" description="Plastocyanin-like" evidence="7">
    <location>
        <begin position="542"/>
        <end position="671"/>
    </location>
</feature>
<dbReference type="EMBL" id="JRES01000091">
    <property type="protein sequence ID" value="KNC34195.1"/>
    <property type="molecule type" value="Genomic_DNA"/>
</dbReference>
<dbReference type="InterPro" id="IPR008972">
    <property type="entry name" value="Cupredoxin"/>
</dbReference>
<feature type="chain" id="PRO_5005536721" description="L-ascorbate oxidase" evidence="5">
    <location>
        <begin position="20"/>
        <end position="684"/>
    </location>
</feature>
<dbReference type="Proteomes" id="UP000037069">
    <property type="component" value="Unassembled WGS sequence"/>
</dbReference>
<reference evidence="9 10" key="1">
    <citation type="journal article" date="2015" name="Nat. Commun.">
        <title>Lucilia cuprina genome unlocks parasitic fly biology to underpin future interventions.</title>
        <authorList>
            <person name="Anstead C.A."/>
            <person name="Korhonen P.K."/>
            <person name="Young N.D."/>
            <person name="Hall R.S."/>
            <person name="Jex A.R."/>
            <person name="Murali S.C."/>
            <person name="Hughes D.S."/>
            <person name="Lee S.F."/>
            <person name="Perry T."/>
            <person name="Stroehlein A.J."/>
            <person name="Ansell B.R."/>
            <person name="Breugelmans B."/>
            <person name="Hofmann A."/>
            <person name="Qu J."/>
            <person name="Dugan S."/>
            <person name="Lee S.L."/>
            <person name="Chao H."/>
            <person name="Dinh H."/>
            <person name="Han Y."/>
            <person name="Doddapaneni H.V."/>
            <person name="Worley K.C."/>
            <person name="Muzny D.M."/>
            <person name="Ioannidis P."/>
            <person name="Waterhouse R.M."/>
            <person name="Zdobnov E.M."/>
            <person name="James P.J."/>
            <person name="Bagnall N.H."/>
            <person name="Kotze A.C."/>
            <person name="Gibbs R.A."/>
            <person name="Richards S."/>
            <person name="Batterham P."/>
            <person name="Gasser R.B."/>
        </authorList>
    </citation>
    <scope>NUCLEOTIDE SEQUENCE [LARGE SCALE GENOMIC DNA]</scope>
    <source>
        <strain evidence="9 10">LS</strain>
        <tissue evidence="9">Full body</tissue>
    </source>
</reference>
<dbReference type="InterPro" id="IPR011706">
    <property type="entry name" value="Cu-oxidase_C"/>
</dbReference>
<organism evidence="9 10">
    <name type="scientific">Lucilia cuprina</name>
    <name type="common">Green bottle fly</name>
    <name type="synonym">Australian sheep blowfly</name>
    <dbReference type="NCBI Taxonomy" id="7375"/>
    <lineage>
        <taxon>Eukaryota</taxon>
        <taxon>Metazoa</taxon>
        <taxon>Ecdysozoa</taxon>
        <taxon>Arthropoda</taxon>
        <taxon>Hexapoda</taxon>
        <taxon>Insecta</taxon>
        <taxon>Pterygota</taxon>
        <taxon>Neoptera</taxon>
        <taxon>Endopterygota</taxon>
        <taxon>Diptera</taxon>
        <taxon>Brachycera</taxon>
        <taxon>Muscomorpha</taxon>
        <taxon>Oestroidea</taxon>
        <taxon>Calliphoridae</taxon>
        <taxon>Luciliinae</taxon>
        <taxon>Lucilia</taxon>
    </lineage>
</organism>
<evidence type="ECO:0000256" key="2">
    <source>
        <dbReference type="ARBA" id="ARBA00022723"/>
    </source>
</evidence>
<dbReference type="GO" id="GO:0006826">
    <property type="term" value="P:iron ion transport"/>
    <property type="evidence" value="ECO:0007669"/>
    <property type="project" value="TreeGrafter"/>
</dbReference>
<dbReference type="PROSITE" id="PS00080">
    <property type="entry name" value="MULTICOPPER_OXIDASE2"/>
    <property type="match status" value="1"/>
</dbReference>
<dbReference type="OrthoDB" id="2121828at2759"/>
<keyword evidence="5" id="KW-0732">Signal</keyword>
<dbReference type="InterPro" id="IPR011707">
    <property type="entry name" value="Cu-oxidase-like_N"/>
</dbReference>
<dbReference type="FunFam" id="2.60.40.420:FF:000045">
    <property type="entry name" value="Laccase 2"/>
    <property type="match status" value="1"/>
</dbReference>
<dbReference type="OMA" id="GFWLYHC"/>
<dbReference type="GO" id="GO:0016491">
    <property type="term" value="F:oxidoreductase activity"/>
    <property type="evidence" value="ECO:0007669"/>
    <property type="project" value="UniProtKB-KW"/>
</dbReference>
<dbReference type="SUPFAM" id="SSF49503">
    <property type="entry name" value="Cupredoxins"/>
    <property type="match status" value="3"/>
</dbReference>
<sequence>MKWTFLLIFLQVFVIKSEILRNEQKLGDEFENSEFFDYLRELELKNNLDNEEVVKKELPIGYENFNISRVYWGFSNPFSSKNNNSNGPQNYLLNDNFNAEDISYGSFDRHPCRRVCKQGESLSCYYRLVVHNYQTLGPECQRCMYDPSVCEQEQCVYGDGVATGVMAVNRQVPGPSMEVCENDTIIVDILNYLSEAFTMHWHGLRMTQTPERDGAPFITQYPVQPAEVYRYSFPAERSGTVWYHSQMGWQRSLGVAGSFVIRQTKQNNRHAHLYDFDLIEHTLLIQDTIYNYDYMRPRNILINGKGRNHLNNWPDNDSRNRYERLRVSPNMRYRMRVIANGVFNCPLEFSIENHKMLMISTDGNDIEPIYADKFFMSSGERFDFVLEANQYPGNYWIKVKGYNDCANYSLYQGAILHYRGSSRNKAPLLQMSEATYGRQGPAESQIHVNTLAEFYSLDTKDSSYLKANEIPTAGLRSLNPLPWPSYTKFQTFYSSFGMRRGANTEDLFQIDDITFASPQVSLLQGRNLYYEDNFYCNRTAFQQAGRNCQYNNCQCTNVLRIPAFRPIELVVANYLDTTLPFHTHGYTYRLVGQAVLGNVNDLRRIQDLDRRGLLQRTPNDFPAVEKDSIQIPGLGYIILRFISDNPGFWMYHCHLERHTLLGMSAVLKVGENQQIKKLPPKLRC</sequence>
<feature type="domain" description="Plastocyanin-like" evidence="8">
    <location>
        <begin position="151"/>
        <end position="265"/>
    </location>
</feature>
<evidence type="ECO:0000313" key="10">
    <source>
        <dbReference type="Proteomes" id="UP000037069"/>
    </source>
</evidence>
<dbReference type="Pfam" id="PF07731">
    <property type="entry name" value="Cu-oxidase_2"/>
    <property type="match status" value="1"/>
</dbReference>
<dbReference type="Gene3D" id="2.60.40.420">
    <property type="entry name" value="Cupredoxins - blue copper proteins"/>
    <property type="match status" value="3"/>
</dbReference>
<evidence type="ECO:0008006" key="11">
    <source>
        <dbReference type="Google" id="ProtNLM"/>
    </source>
</evidence>
<accession>A0A0L0CPC6</accession>
<comment type="similarity">
    <text evidence="1">Belongs to the multicopper oxidase family.</text>
</comment>
<dbReference type="InterPro" id="IPR002355">
    <property type="entry name" value="Cu_oxidase_Cu_BS"/>
</dbReference>
<dbReference type="GO" id="GO:0005507">
    <property type="term" value="F:copper ion binding"/>
    <property type="evidence" value="ECO:0007669"/>
    <property type="project" value="InterPro"/>
</dbReference>
<keyword evidence="10" id="KW-1185">Reference proteome</keyword>
<comment type="caution">
    <text evidence="9">The sequence shown here is derived from an EMBL/GenBank/DDBJ whole genome shotgun (WGS) entry which is preliminary data.</text>
</comment>
<name>A0A0L0CPC6_LUCCU</name>
<protein>
    <recommendedName>
        <fullName evidence="11">L-ascorbate oxidase</fullName>
    </recommendedName>
</protein>
<dbReference type="Pfam" id="PF00394">
    <property type="entry name" value="Cu-oxidase"/>
    <property type="match status" value="1"/>
</dbReference>
<dbReference type="PANTHER" id="PTHR11709:SF394">
    <property type="entry name" value="FI03373P-RELATED"/>
    <property type="match status" value="1"/>
</dbReference>
<feature type="domain" description="Plastocyanin-like" evidence="6">
    <location>
        <begin position="295"/>
        <end position="421"/>
    </location>
</feature>
<dbReference type="InterPro" id="IPR045087">
    <property type="entry name" value="Cu-oxidase_fam"/>
</dbReference>
<keyword evidence="3" id="KW-0560">Oxidoreductase</keyword>
<dbReference type="STRING" id="7375.A0A0L0CPC6"/>
<dbReference type="Pfam" id="PF07732">
    <property type="entry name" value="Cu-oxidase_3"/>
    <property type="match status" value="1"/>
</dbReference>
<keyword evidence="4" id="KW-0186">Copper</keyword>
<evidence type="ECO:0000256" key="5">
    <source>
        <dbReference type="SAM" id="SignalP"/>
    </source>
</evidence>
<gene>
    <name evidence="9" type="ORF">FF38_10102</name>
</gene>